<dbReference type="GO" id="GO:0006897">
    <property type="term" value="P:endocytosis"/>
    <property type="evidence" value="ECO:0007669"/>
    <property type="project" value="TreeGrafter"/>
</dbReference>
<feature type="compositionally biased region" description="Low complexity" evidence="1">
    <location>
        <begin position="309"/>
        <end position="328"/>
    </location>
</feature>
<dbReference type="Pfam" id="PF13805">
    <property type="entry name" value="Pil1"/>
    <property type="match status" value="1"/>
</dbReference>
<evidence type="ECO:0000313" key="2">
    <source>
        <dbReference type="EMBL" id="KAF9509740.1"/>
    </source>
</evidence>
<accession>A0A9P6DTM8</accession>
<proteinExistence type="predicted"/>
<feature type="region of interest" description="Disordered" evidence="1">
    <location>
        <begin position="308"/>
        <end position="576"/>
    </location>
</feature>
<feature type="compositionally biased region" description="Polar residues" evidence="1">
    <location>
        <begin position="442"/>
        <end position="453"/>
    </location>
</feature>
<dbReference type="PANTHER" id="PTHR31962:SF1">
    <property type="entry name" value="SPHINGOLIPID LONG CHAIN BASE-RESPONSIVE PROTEIN PIL1"/>
    <property type="match status" value="1"/>
</dbReference>
<sequence>MSHFLNNLAGKAQAAINSTPLGQSISSRIPGAQQPQQPQHQDPYAPVPSGENASPPPAPSQGDHTTTTPLGVSGLLKQHGLGSIQNSLRALQAQYSKGGAKQIQLVIIAQKSLVLEYDNASRDSKTYGKELYLWGQEQTDDLKDVSDRLAYLNFVKGNVTSELSTKLDAARIPLKNARNADAALGPHRTQRANIENQLGRLRSEVDLGRATPALQNKIAEFENQRATLQREDEPKELELENLQRIALKESEQARWAAIREYAEKLILLSQASEALIAEIPATASGPYSGKERTASIRHNVQQSIDNFHPGNFPSPFAPSASPGVPSVPVDTRSFGETHHSELERTPSVLDNHKHDEHSHSATDARARRPSTGGVDPASLNNAPAPIPIPTDSSAILIPPSSTSPPLESHSPASVPLPGGEGPTIAEAGVPLRGGPGPASGSLGRQGSTSQPPQQVGGRSWGGPGVGGIGGFSETAQQEKKRLSEEARVRDSGIQATSPPPASSSLPSLPTAEEEKRRLGREERERVLASGGGIGTGSGSSYPTSGKEKEGLEYAKDESITKADEDVNKGNPPPYDQ</sequence>
<dbReference type="InterPro" id="IPR028245">
    <property type="entry name" value="PIL1/LSP1"/>
</dbReference>
<dbReference type="GO" id="GO:0005886">
    <property type="term" value="C:plasma membrane"/>
    <property type="evidence" value="ECO:0007669"/>
    <property type="project" value="TreeGrafter"/>
</dbReference>
<feature type="compositionally biased region" description="Basic and acidic residues" evidence="1">
    <location>
        <begin position="476"/>
        <end position="490"/>
    </location>
</feature>
<feature type="compositionally biased region" description="Low complexity" evidence="1">
    <location>
        <begin position="30"/>
        <end position="44"/>
    </location>
</feature>
<dbReference type="Proteomes" id="UP000886523">
    <property type="component" value="Unassembled WGS sequence"/>
</dbReference>
<feature type="compositionally biased region" description="Basic and acidic residues" evidence="1">
    <location>
        <begin position="512"/>
        <end position="526"/>
    </location>
</feature>
<evidence type="ECO:0000313" key="3">
    <source>
        <dbReference type="Proteomes" id="UP000886523"/>
    </source>
</evidence>
<dbReference type="EMBL" id="MU129029">
    <property type="protein sequence ID" value="KAF9509740.1"/>
    <property type="molecule type" value="Genomic_DNA"/>
</dbReference>
<reference evidence="2" key="1">
    <citation type="journal article" date="2020" name="Nat. Commun.">
        <title>Large-scale genome sequencing of mycorrhizal fungi provides insights into the early evolution of symbiotic traits.</title>
        <authorList>
            <person name="Miyauchi S."/>
            <person name="Kiss E."/>
            <person name="Kuo A."/>
            <person name="Drula E."/>
            <person name="Kohler A."/>
            <person name="Sanchez-Garcia M."/>
            <person name="Morin E."/>
            <person name="Andreopoulos B."/>
            <person name="Barry K.W."/>
            <person name="Bonito G."/>
            <person name="Buee M."/>
            <person name="Carver A."/>
            <person name="Chen C."/>
            <person name="Cichocki N."/>
            <person name="Clum A."/>
            <person name="Culley D."/>
            <person name="Crous P.W."/>
            <person name="Fauchery L."/>
            <person name="Girlanda M."/>
            <person name="Hayes R.D."/>
            <person name="Keri Z."/>
            <person name="LaButti K."/>
            <person name="Lipzen A."/>
            <person name="Lombard V."/>
            <person name="Magnuson J."/>
            <person name="Maillard F."/>
            <person name="Murat C."/>
            <person name="Nolan M."/>
            <person name="Ohm R.A."/>
            <person name="Pangilinan J."/>
            <person name="Pereira M.F."/>
            <person name="Perotto S."/>
            <person name="Peter M."/>
            <person name="Pfister S."/>
            <person name="Riley R."/>
            <person name="Sitrit Y."/>
            <person name="Stielow J.B."/>
            <person name="Szollosi G."/>
            <person name="Zifcakova L."/>
            <person name="Stursova M."/>
            <person name="Spatafora J.W."/>
            <person name="Tedersoo L."/>
            <person name="Vaario L.M."/>
            <person name="Yamada A."/>
            <person name="Yan M."/>
            <person name="Wang P."/>
            <person name="Xu J."/>
            <person name="Bruns T."/>
            <person name="Baldrian P."/>
            <person name="Vilgalys R."/>
            <person name="Dunand C."/>
            <person name="Henrissat B."/>
            <person name="Grigoriev I.V."/>
            <person name="Hibbett D."/>
            <person name="Nagy L.G."/>
            <person name="Martin F.M."/>
        </authorList>
    </citation>
    <scope>NUCLEOTIDE SEQUENCE</scope>
    <source>
        <strain evidence="2">UP504</strain>
    </source>
</reference>
<dbReference type="InterPro" id="IPR027267">
    <property type="entry name" value="AH/BAR_dom_sf"/>
</dbReference>
<dbReference type="GO" id="GO:0036286">
    <property type="term" value="C:eisosome filament"/>
    <property type="evidence" value="ECO:0007669"/>
    <property type="project" value="TreeGrafter"/>
</dbReference>
<comment type="caution">
    <text evidence="2">The sequence shown here is derived from an EMBL/GenBank/DDBJ whole genome shotgun (WGS) entry which is preliminary data.</text>
</comment>
<dbReference type="GO" id="GO:0008289">
    <property type="term" value="F:lipid binding"/>
    <property type="evidence" value="ECO:0007669"/>
    <property type="project" value="TreeGrafter"/>
</dbReference>
<feature type="compositionally biased region" description="Basic and acidic residues" evidence="1">
    <location>
        <begin position="333"/>
        <end position="366"/>
    </location>
</feature>
<feature type="compositionally biased region" description="Basic and acidic residues" evidence="1">
    <location>
        <begin position="545"/>
        <end position="567"/>
    </location>
</feature>
<dbReference type="Gene3D" id="1.20.1270.60">
    <property type="entry name" value="Arfaptin homology (AH) domain/BAR domain"/>
    <property type="match status" value="1"/>
</dbReference>
<feature type="compositionally biased region" description="Low complexity" evidence="1">
    <location>
        <begin position="392"/>
        <end position="411"/>
    </location>
</feature>
<feature type="region of interest" description="Disordered" evidence="1">
    <location>
        <begin position="21"/>
        <end position="74"/>
    </location>
</feature>
<dbReference type="AlphaFoldDB" id="A0A9P6DTM8"/>
<feature type="compositionally biased region" description="Gly residues" evidence="1">
    <location>
        <begin position="458"/>
        <end position="470"/>
    </location>
</feature>
<keyword evidence="3" id="KW-1185">Reference proteome</keyword>
<evidence type="ECO:0008006" key="4">
    <source>
        <dbReference type="Google" id="ProtNLM"/>
    </source>
</evidence>
<organism evidence="2 3">
    <name type="scientific">Hydnum rufescens UP504</name>
    <dbReference type="NCBI Taxonomy" id="1448309"/>
    <lineage>
        <taxon>Eukaryota</taxon>
        <taxon>Fungi</taxon>
        <taxon>Dikarya</taxon>
        <taxon>Basidiomycota</taxon>
        <taxon>Agaricomycotina</taxon>
        <taxon>Agaricomycetes</taxon>
        <taxon>Cantharellales</taxon>
        <taxon>Hydnaceae</taxon>
        <taxon>Hydnum</taxon>
    </lineage>
</organism>
<dbReference type="GO" id="GO:0070941">
    <property type="term" value="P:eisosome assembly"/>
    <property type="evidence" value="ECO:0007669"/>
    <property type="project" value="TreeGrafter"/>
</dbReference>
<gene>
    <name evidence="2" type="ORF">BS47DRAFT_1348778</name>
</gene>
<dbReference type="PANTHER" id="PTHR31962">
    <property type="entry name" value="SPHINGOLIPID LONG CHAIN BASE-RESPONSIVE PROTEIN PIL1"/>
    <property type="match status" value="1"/>
</dbReference>
<protein>
    <recommendedName>
        <fullName evidence="4">Eisosome component PIL1-domain-containing protein</fullName>
    </recommendedName>
</protein>
<name>A0A9P6DTM8_9AGAM</name>
<dbReference type="OrthoDB" id="5599269at2759"/>
<evidence type="ECO:0000256" key="1">
    <source>
        <dbReference type="SAM" id="MobiDB-lite"/>
    </source>
</evidence>